<accession>X1TPD4</accession>
<comment type="caution">
    <text evidence="1">The sequence shown here is derived from an EMBL/GenBank/DDBJ whole genome shotgun (WGS) entry which is preliminary data.</text>
</comment>
<organism evidence="1">
    <name type="scientific">marine sediment metagenome</name>
    <dbReference type="NCBI Taxonomy" id="412755"/>
    <lineage>
        <taxon>unclassified sequences</taxon>
        <taxon>metagenomes</taxon>
        <taxon>ecological metagenomes</taxon>
    </lineage>
</organism>
<dbReference type="EMBL" id="BARW01029221">
    <property type="protein sequence ID" value="GAJ07109.1"/>
    <property type="molecule type" value="Genomic_DNA"/>
</dbReference>
<proteinExistence type="predicted"/>
<name>X1TPD4_9ZZZZ</name>
<dbReference type="AlphaFoldDB" id="X1TPD4"/>
<evidence type="ECO:0000313" key="1">
    <source>
        <dbReference type="EMBL" id="GAJ07109.1"/>
    </source>
</evidence>
<protein>
    <submittedName>
        <fullName evidence="1">Uncharacterized protein</fullName>
    </submittedName>
</protein>
<sequence>MPGDYPDWTDLIHLVGTDIMLAIDVQGAYIMMPVDIQGQIGELNINITASEVLITIDIEAQSVGIWLKADWSALQADDKTFNFSVEDVAWHENPFQTYGVPHGATLYITDFDFAC</sequence>
<gene>
    <name evidence="1" type="ORF">S12H4_47011</name>
</gene>
<reference evidence="1" key="1">
    <citation type="journal article" date="2014" name="Front. Microbiol.">
        <title>High frequency of phylogenetically diverse reductive dehalogenase-homologous genes in deep subseafloor sedimentary metagenomes.</title>
        <authorList>
            <person name="Kawai M."/>
            <person name="Futagami T."/>
            <person name="Toyoda A."/>
            <person name="Takaki Y."/>
            <person name="Nishi S."/>
            <person name="Hori S."/>
            <person name="Arai W."/>
            <person name="Tsubouchi T."/>
            <person name="Morono Y."/>
            <person name="Uchiyama I."/>
            <person name="Ito T."/>
            <person name="Fujiyama A."/>
            <person name="Inagaki F."/>
            <person name="Takami H."/>
        </authorList>
    </citation>
    <scope>NUCLEOTIDE SEQUENCE</scope>
    <source>
        <strain evidence="1">Expedition CK06-06</strain>
    </source>
</reference>
<feature type="non-terminal residue" evidence="1">
    <location>
        <position position="115"/>
    </location>
</feature>